<name>A0A011NJT0_9PROT</name>
<feature type="chain" id="PRO_5001460933" evidence="1">
    <location>
        <begin position="23"/>
        <end position="224"/>
    </location>
</feature>
<comment type="caution">
    <text evidence="3">The sequence shown here is derived from an EMBL/GenBank/DDBJ whole genome shotgun (WGS) entry which is preliminary data.</text>
</comment>
<evidence type="ECO:0000313" key="3">
    <source>
        <dbReference type="EMBL" id="EXI82998.1"/>
    </source>
</evidence>
<dbReference type="PATRIC" id="fig|1454003.3.peg.237"/>
<organism evidence="3 4">
    <name type="scientific">Candidatus Accumulibacter appositus</name>
    <dbReference type="NCBI Taxonomy" id="1454003"/>
    <lineage>
        <taxon>Bacteria</taxon>
        <taxon>Pseudomonadati</taxon>
        <taxon>Pseudomonadota</taxon>
        <taxon>Betaproteobacteria</taxon>
        <taxon>Candidatus Accumulibacter</taxon>
    </lineage>
</organism>
<feature type="domain" description="Ice-binding protein C-terminal" evidence="2">
    <location>
        <begin position="198"/>
        <end position="221"/>
    </location>
</feature>
<evidence type="ECO:0000259" key="2">
    <source>
        <dbReference type="Pfam" id="PF07589"/>
    </source>
</evidence>
<reference evidence="3 4" key="1">
    <citation type="submission" date="2014-02" db="EMBL/GenBank/DDBJ databases">
        <title>Expanding our view of genomic diversity in Candidatus Accumulibacter clades.</title>
        <authorList>
            <person name="Skennerton C.T."/>
            <person name="Barr J.J."/>
            <person name="Slater F.R."/>
            <person name="Bond P.L."/>
            <person name="Tyson G.W."/>
        </authorList>
    </citation>
    <scope>NUCLEOTIDE SEQUENCE [LARGE SCALE GENOMIC DNA]</scope>
    <source>
        <strain evidence="4">BA-92</strain>
    </source>
</reference>
<gene>
    <name evidence="3" type="ORF">AW10_00233</name>
</gene>
<protein>
    <submittedName>
        <fullName evidence="3">PEP-CTERM motif protein</fullName>
    </submittedName>
</protein>
<sequence length="224" mass="22658" precursor="true">MISKLRTALLPALLLSSSLAVAVPVSWTDWTSAPTATSVLGSLAVGATTVGVTYSGAYSLAQTSGGTNYWGEGSPAPYTGSSLVDNAPPDSDIIQLSTGGLKTISFSQPVLDPLIALVSWNSNTVDFGVPIQILSFGPGHWGSGTPVINPTGTGFFGSGEVHGVIRLPGSYSSISFTDSSENWHGITVGVVGLGNGNAVSEPASLALLGLGLAGLGALRKRRAT</sequence>
<dbReference type="EMBL" id="JEMX01000007">
    <property type="protein sequence ID" value="EXI82998.1"/>
    <property type="molecule type" value="Genomic_DNA"/>
</dbReference>
<dbReference type="AlphaFoldDB" id="A0A011NJT0"/>
<accession>A0A011NJT0</accession>
<proteinExistence type="predicted"/>
<feature type="signal peptide" evidence="1">
    <location>
        <begin position="1"/>
        <end position="22"/>
    </location>
</feature>
<dbReference type="InterPro" id="IPR013424">
    <property type="entry name" value="Ice-binding_C"/>
</dbReference>
<dbReference type="Proteomes" id="UP000021816">
    <property type="component" value="Unassembled WGS sequence"/>
</dbReference>
<evidence type="ECO:0000313" key="4">
    <source>
        <dbReference type="Proteomes" id="UP000021816"/>
    </source>
</evidence>
<dbReference type="Pfam" id="PF07589">
    <property type="entry name" value="PEP-CTERM"/>
    <property type="match status" value="1"/>
</dbReference>
<dbReference type="NCBIfam" id="TIGR02595">
    <property type="entry name" value="PEP_CTERM"/>
    <property type="match status" value="1"/>
</dbReference>
<evidence type="ECO:0000256" key="1">
    <source>
        <dbReference type="SAM" id="SignalP"/>
    </source>
</evidence>
<keyword evidence="1" id="KW-0732">Signal</keyword>